<dbReference type="Pfam" id="PF07992">
    <property type="entry name" value="Pyr_redox_2"/>
    <property type="match status" value="1"/>
</dbReference>
<feature type="non-terminal residue" evidence="2">
    <location>
        <position position="112"/>
    </location>
</feature>
<dbReference type="InterPro" id="IPR036188">
    <property type="entry name" value="FAD/NAD-bd_sf"/>
</dbReference>
<dbReference type="PANTHER" id="PTHR43014">
    <property type="entry name" value="MERCURIC REDUCTASE"/>
    <property type="match status" value="1"/>
</dbReference>
<proteinExistence type="predicted"/>
<sequence length="112" mass="11548">MKFVIIGGGPAGVEAATHAARMGAEVVLIERDIVGGAANLWDCIPSKAMISTGAVLALTKRAEKMGLMPITAQIDLDSLKSRVSSITGRLAASKMALLKSQGVTIINGVGRM</sequence>
<dbReference type="Gene3D" id="3.50.50.60">
    <property type="entry name" value="FAD/NAD(P)-binding domain"/>
    <property type="match status" value="1"/>
</dbReference>
<reference evidence="2" key="2">
    <citation type="journal article" date="2014" name="ISME J.">
        <title>Microbial stratification in low pH oxic and suboxic macroscopic growths along an acid mine drainage.</title>
        <authorList>
            <person name="Mendez-Garcia C."/>
            <person name="Mesa V."/>
            <person name="Sprenger R.R."/>
            <person name="Richter M."/>
            <person name="Diez M.S."/>
            <person name="Solano J."/>
            <person name="Bargiela R."/>
            <person name="Golyshina O.V."/>
            <person name="Manteca A."/>
            <person name="Ramos J.L."/>
            <person name="Gallego J.R."/>
            <person name="Llorente I."/>
            <person name="Martins Dos Santos V.A."/>
            <person name="Jensen O.N."/>
            <person name="Pelaez A.I."/>
            <person name="Sanchez J."/>
            <person name="Ferrer M."/>
        </authorList>
    </citation>
    <scope>NUCLEOTIDE SEQUENCE</scope>
</reference>
<name>T0ZT82_9ZZZZ</name>
<dbReference type="EMBL" id="AUZX01014557">
    <property type="protein sequence ID" value="EQD31874.1"/>
    <property type="molecule type" value="Genomic_DNA"/>
</dbReference>
<accession>T0ZT82</accession>
<dbReference type="PRINTS" id="PR00411">
    <property type="entry name" value="PNDRDTASEI"/>
</dbReference>
<dbReference type="PANTHER" id="PTHR43014:SF2">
    <property type="entry name" value="MERCURIC REDUCTASE"/>
    <property type="match status" value="1"/>
</dbReference>
<dbReference type="InterPro" id="IPR008143">
    <property type="entry name" value="Ala_DH/PNT_CS2"/>
</dbReference>
<dbReference type="AlphaFoldDB" id="T0ZT82"/>
<reference evidence="2" key="1">
    <citation type="submission" date="2013-08" db="EMBL/GenBank/DDBJ databases">
        <authorList>
            <person name="Mendez C."/>
            <person name="Richter M."/>
            <person name="Ferrer M."/>
            <person name="Sanchez J."/>
        </authorList>
    </citation>
    <scope>NUCLEOTIDE SEQUENCE</scope>
</reference>
<organism evidence="2">
    <name type="scientific">mine drainage metagenome</name>
    <dbReference type="NCBI Taxonomy" id="410659"/>
    <lineage>
        <taxon>unclassified sequences</taxon>
        <taxon>metagenomes</taxon>
        <taxon>ecological metagenomes</taxon>
    </lineage>
</organism>
<dbReference type="GO" id="GO:0050660">
    <property type="term" value="F:flavin adenine dinucleotide binding"/>
    <property type="evidence" value="ECO:0007669"/>
    <property type="project" value="TreeGrafter"/>
</dbReference>
<dbReference type="SUPFAM" id="SSF51905">
    <property type="entry name" value="FAD/NAD(P)-binding domain"/>
    <property type="match status" value="1"/>
</dbReference>
<dbReference type="GO" id="GO:0003955">
    <property type="term" value="F:NAD(P)H dehydrogenase (quinone) activity"/>
    <property type="evidence" value="ECO:0007669"/>
    <property type="project" value="TreeGrafter"/>
</dbReference>
<evidence type="ECO:0000259" key="1">
    <source>
        <dbReference type="Pfam" id="PF07992"/>
    </source>
</evidence>
<gene>
    <name evidence="2" type="ORF">B1A_19715</name>
</gene>
<protein>
    <submittedName>
        <fullName evidence="2">FAD-dependent pyridine nucleotide-disulfide oxidoreductase domain protein</fullName>
    </submittedName>
</protein>
<dbReference type="PROSITE" id="PS00837">
    <property type="entry name" value="ALADH_PNT_2"/>
    <property type="match status" value="1"/>
</dbReference>
<feature type="domain" description="FAD/NAD(P)-binding" evidence="1">
    <location>
        <begin position="2"/>
        <end position="105"/>
    </location>
</feature>
<comment type="caution">
    <text evidence="2">The sequence shown here is derived from an EMBL/GenBank/DDBJ whole genome shotgun (WGS) entry which is preliminary data.</text>
</comment>
<dbReference type="InterPro" id="IPR023753">
    <property type="entry name" value="FAD/NAD-binding_dom"/>
</dbReference>
<evidence type="ECO:0000313" key="2">
    <source>
        <dbReference type="EMBL" id="EQD31874.1"/>
    </source>
</evidence>